<evidence type="ECO:0008006" key="4">
    <source>
        <dbReference type="Google" id="ProtNLM"/>
    </source>
</evidence>
<feature type="compositionally biased region" description="Basic and acidic residues" evidence="1">
    <location>
        <begin position="271"/>
        <end position="283"/>
    </location>
</feature>
<dbReference type="AlphaFoldDB" id="A0A4S2MLB5"/>
<keyword evidence="3" id="KW-1185">Reference proteome</keyword>
<organism evidence="2 3">
    <name type="scientific">Ascodesmis nigricans</name>
    <dbReference type="NCBI Taxonomy" id="341454"/>
    <lineage>
        <taxon>Eukaryota</taxon>
        <taxon>Fungi</taxon>
        <taxon>Dikarya</taxon>
        <taxon>Ascomycota</taxon>
        <taxon>Pezizomycotina</taxon>
        <taxon>Pezizomycetes</taxon>
        <taxon>Pezizales</taxon>
        <taxon>Ascodesmidaceae</taxon>
        <taxon>Ascodesmis</taxon>
    </lineage>
</organism>
<accession>A0A4S2MLB5</accession>
<feature type="region of interest" description="Disordered" evidence="1">
    <location>
        <begin position="220"/>
        <end position="604"/>
    </location>
</feature>
<feature type="compositionally biased region" description="Basic and acidic residues" evidence="1">
    <location>
        <begin position="379"/>
        <end position="389"/>
    </location>
</feature>
<proteinExistence type="predicted"/>
<feature type="region of interest" description="Disordered" evidence="1">
    <location>
        <begin position="131"/>
        <end position="191"/>
    </location>
</feature>
<feature type="compositionally biased region" description="Basic and acidic residues" evidence="1">
    <location>
        <begin position="575"/>
        <end position="587"/>
    </location>
</feature>
<feature type="compositionally biased region" description="Basic and acidic residues" evidence="1">
    <location>
        <begin position="335"/>
        <end position="346"/>
    </location>
</feature>
<evidence type="ECO:0000313" key="2">
    <source>
        <dbReference type="EMBL" id="TGZ77733.1"/>
    </source>
</evidence>
<feature type="compositionally biased region" description="Acidic residues" evidence="1">
    <location>
        <begin position="547"/>
        <end position="562"/>
    </location>
</feature>
<dbReference type="OrthoDB" id="5363079at2759"/>
<feature type="compositionally biased region" description="Polar residues" evidence="1">
    <location>
        <begin position="390"/>
        <end position="406"/>
    </location>
</feature>
<name>A0A4S2MLB5_9PEZI</name>
<feature type="compositionally biased region" description="Basic and acidic residues" evidence="1">
    <location>
        <begin position="427"/>
        <end position="438"/>
    </location>
</feature>
<feature type="compositionally biased region" description="Polar residues" evidence="1">
    <location>
        <begin position="525"/>
        <end position="545"/>
    </location>
</feature>
<feature type="compositionally biased region" description="Acidic residues" evidence="1">
    <location>
        <begin position="492"/>
        <end position="507"/>
    </location>
</feature>
<dbReference type="EMBL" id="ML220149">
    <property type="protein sequence ID" value="TGZ77733.1"/>
    <property type="molecule type" value="Genomic_DNA"/>
</dbReference>
<reference evidence="2 3" key="1">
    <citation type="submission" date="2019-04" db="EMBL/GenBank/DDBJ databases">
        <title>Comparative genomics and transcriptomics to analyze fruiting body development in filamentous ascomycetes.</title>
        <authorList>
            <consortium name="DOE Joint Genome Institute"/>
            <person name="Lutkenhaus R."/>
            <person name="Traeger S."/>
            <person name="Breuer J."/>
            <person name="Kuo A."/>
            <person name="Lipzen A."/>
            <person name="Pangilinan J."/>
            <person name="Dilworth D."/>
            <person name="Sandor L."/>
            <person name="Poggeler S."/>
            <person name="Barry K."/>
            <person name="Grigoriev I.V."/>
            <person name="Nowrousian M."/>
        </authorList>
    </citation>
    <scope>NUCLEOTIDE SEQUENCE [LARGE SCALE GENOMIC DNA]</scope>
    <source>
        <strain evidence="2 3">CBS 389.68</strain>
    </source>
</reference>
<feature type="compositionally biased region" description="Polar residues" evidence="1">
    <location>
        <begin position="564"/>
        <end position="573"/>
    </location>
</feature>
<dbReference type="InParanoid" id="A0A4S2MLB5"/>
<feature type="compositionally biased region" description="Basic and acidic residues" evidence="1">
    <location>
        <begin position="356"/>
        <end position="369"/>
    </location>
</feature>
<feature type="compositionally biased region" description="Basic and acidic residues" evidence="1">
    <location>
        <begin position="298"/>
        <end position="318"/>
    </location>
</feature>
<dbReference type="Proteomes" id="UP000298138">
    <property type="component" value="Unassembled WGS sequence"/>
</dbReference>
<sequence length="629" mass="69840">MSNRTTPPHPAPPWPSARLPLANLSPEIASAHPSFIKGVTTLIWPFSQSAQTFSILLCEEDFRLRMNRGQLRLNFKGPSAKEVATRVDIGNKVALVLEGVEWEELGEATKRDVPWSVNVRGGVRIKIQTDTGEENIKLEAPIEPAEEDHEEEEEAEEEHEEEDSDHESEHKSPLMTPPRPSDAPSWASQSWKTPGIFKRPIEMLSDSPLFPTGFFGEEEDVDYEAEPAPRKKMRFSQSFRMHSRSPSPTPNVPEEGKPIPEEREGEEEEEHVALRYQDEKVETSDEDINGKLSVYKDPQVDVKSKGVEKEEESSEHVPEPSNVDVEMKDGDEDDTLAHTEPQKPEDEPSETSETAETSKGETSDVDHSTHAVASDEDVGTDRQSSHNDGDSSQTPSQSTENAYQLTEDTDEESAQSERSPSPSSGNERQDVKPQDEVPMRVVGTLATPPETQKAAELQEPEPSVRSNEDEDTKVPHFEPESTPPDTQPSPMEVDDNQSIDERAEDEAPQSQPRTQEIIVRDFAVQPSSDAPAGSQNDTPTAMRDSTSNDEDTPTTEQDEDAGAETSSSLQSPAESPEHPPQTEENIHPRTPSPEHTLEPAADQTSSIYFHAINSRTSTLRFRGFLSINQ</sequence>
<protein>
    <recommendedName>
        <fullName evidence="4">Telomeric single stranded DNA binding POT1/Cdc13 domain-containing protein</fullName>
    </recommendedName>
</protein>
<gene>
    <name evidence="2" type="ORF">EX30DRAFT_176779</name>
</gene>
<feature type="compositionally biased region" description="Acidic residues" evidence="1">
    <location>
        <begin position="144"/>
        <end position="166"/>
    </location>
</feature>
<feature type="compositionally biased region" description="Polar residues" evidence="1">
    <location>
        <begin position="235"/>
        <end position="246"/>
    </location>
</feature>
<evidence type="ECO:0000313" key="3">
    <source>
        <dbReference type="Proteomes" id="UP000298138"/>
    </source>
</evidence>
<evidence type="ECO:0000256" key="1">
    <source>
        <dbReference type="SAM" id="MobiDB-lite"/>
    </source>
</evidence>